<dbReference type="EMBL" id="CAMXCT010000001">
    <property type="protein sequence ID" value="CAI3972127.1"/>
    <property type="molecule type" value="Genomic_DNA"/>
</dbReference>
<evidence type="ECO:0000259" key="5">
    <source>
        <dbReference type="Pfam" id="PF00389"/>
    </source>
</evidence>
<evidence type="ECO:0000256" key="3">
    <source>
        <dbReference type="ARBA" id="ARBA00023027"/>
    </source>
</evidence>
<reference evidence="8 9" key="2">
    <citation type="submission" date="2024-05" db="EMBL/GenBank/DDBJ databases">
        <authorList>
            <person name="Chen Y."/>
            <person name="Shah S."/>
            <person name="Dougan E. K."/>
            <person name="Thang M."/>
            <person name="Chan C."/>
        </authorList>
    </citation>
    <scope>NUCLEOTIDE SEQUENCE [LARGE SCALE GENOMIC DNA]</scope>
</reference>
<dbReference type="InterPro" id="IPR029753">
    <property type="entry name" value="D-isomer_DH_CS"/>
</dbReference>
<proteinExistence type="inferred from homology"/>
<dbReference type="PROSITE" id="PS00670">
    <property type="entry name" value="D_2_HYDROXYACID_DH_2"/>
    <property type="match status" value="1"/>
</dbReference>
<dbReference type="Proteomes" id="UP001152797">
    <property type="component" value="Unassembled WGS sequence"/>
</dbReference>
<evidence type="ECO:0000313" key="7">
    <source>
        <dbReference type="EMBL" id="CAI3972127.1"/>
    </source>
</evidence>
<dbReference type="InterPro" id="IPR006140">
    <property type="entry name" value="D-isomer_DH_NAD-bd"/>
</dbReference>
<dbReference type="PANTHER" id="PTHR42789:SF1">
    <property type="entry name" value="D-ISOMER SPECIFIC 2-HYDROXYACID DEHYDROGENASE FAMILY PROTEIN (AFU_ORTHOLOGUE AFUA_6G10090)"/>
    <property type="match status" value="1"/>
</dbReference>
<dbReference type="FunFam" id="3.40.50.720:FF:000203">
    <property type="entry name" value="D-3-phosphoglycerate dehydrogenase (SerA)"/>
    <property type="match status" value="1"/>
</dbReference>
<dbReference type="CDD" id="cd12172">
    <property type="entry name" value="PGDH_like_2"/>
    <property type="match status" value="1"/>
</dbReference>
<dbReference type="SUPFAM" id="SSF52283">
    <property type="entry name" value="Formate/glycerate dehydrogenase catalytic domain-like"/>
    <property type="match status" value="1"/>
</dbReference>
<dbReference type="PROSITE" id="PS00671">
    <property type="entry name" value="D_2_HYDROXYACID_DH_3"/>
    <property type="match status" value="1"/>
</dbReference>
<dbReference type="Gene3D" id="3.40.50.720">
    <property type="entry name" value="NAD(P)-binding Rossmann-like Domain"/>
    <property type="match status" value="2"/>
</dbReference>
<name>A0A9P1FFN9_9DINO</name>
<dbReference type="GO" id="GO:0016616">
    <property type="term" value="F:oxidoreductase activity, acting on the CH-OH group of donors, NAD or NADP as acceptor"/>
    <property type="evidence" value="ECO:0007669"/>
    <property type="project" value="InterPro"/>
</dbReference>
<comment type="similarity">
    <text evidence="1 4">Belongs to the D-isomer specific 2-hydroxyacid dehydrogenase family.</text>
</comment>
<protein>
    <submittedName>
        <fullName evidence="8">D-3-phosphoglycerate dehydrogenase (PGDH)</fullName>
    </submittedName>
</protein>
<organism evidence="7">
    <name type="scientific">Cladocopium goreaui</name>
    <dbReference type="NCBI Taxonomy" id="2562237"/>
    <lineage>
        <taxon>Eukaryota</taxon>
        <taxon>Sar</taxon>
        <taxon>Alveolata</taxon>
        <taxon>Dinophyceae</taxon>
        <taxon>Suessiales</taxon>
        <taxon>Symbiodiniaceae</taxon>
        <taxon>Cladocopium</taxon>
    </lineage>
</organism>
<evidence type="ECO:0000256" key="2">
    <source>
        <dbReference type="ARBA" id="ARBA00023002"/>
    </source>
</evidence>
<gene>
    <name evidence="7" type="ORF">C1SCF055_LOCUS717</name>
</gene>
<dbReference type="Pfam" id="PF02826">
    <property type="entry name" value="2-Hacid_dh_C"/>
    <property type="match status" value="1"/>
</dbReference>
<dbReference type="SUPFAM" id="SSF51735">
    <property type="entry name" value="NAD(P)-binding Rossmann-fold domains"/>
    <property type="match status" value="1"/>
</dbReference>
<keyword evidence="3" id="KW-0520">NAD</keyword>
<dbReference type="InterPro" id="IPR036291">
    <property type="entry name" value="NAD(P)-bd_dom_sf"/>
</dbReference>
<dbReference type="InterPro" id="IPR006139">
    <property type="entry name" value="D-isomer_2_OHA_DH_cat_dom"/>
</dbReference>
<accession>A0A9P1FFN9</accession>
<evidence type="ECO:0000259" key="6">
    <source>
        <dbReference type="Pfam" id="PF02826"/>
    </source>
</evidence>
<reference evidence="7" key="1">
    <citation type="submission" date="2022-10" db="EMBL/GenBank/DDBJ databases">
        <authorList>
            <person name="Chen Y."/>
            <person name="Dougan E. K."/>
            <person name="Chan C."/>
            <person name="Rhodes N."/>
            <person name="Thang M."/>
        </authorList>
    </citation>
    <scope>NUCLEOTIDE SEQUENCE</scope>
</reference>
<dbReference type="Pfam" id="PF00389">
    <property type="entry name" value="2-Hacid_dh"/>
    <property type="match status" value="1"/>
</dbReference>
<feature type="domain" description="D-isomer specific 2-hydroxyacid dehydrogenase catalytic" evidence="5">
    <location>
        <begin position="20"/>
        <end position="316"/>
    </location>
</feature>
<comment type="caution">
    <text evidence="7">The sequence shown here is derived from an EMBL/GenBank/DDBJ whole genome shotgun (WGS) entry which is preliminary data.</text>
</comment>
<keyword evidence="2 4" id="KW-0560">Oxidoreductase</keyword>
<sequence length="327" mass="34833">MPRVLVTPAMLHEKGGPFRDILEAAGLEVVFPTGGLALMDPVTLQSNLEGIDAVLAGMEPFNRDVLSTTKLRAIARMGVGYDAIDVPAATDCGVPVTITPGTNEPSVAEQTLALIFGVMRGLPERAREVRSGHWLRQTLPRLEGKTLGLVGLGRIGKALVPKAHGLGLKVIAYDPFVAPELAVELGVRLCSLDELLEEADIVSLHCPLNAETRNLIDADAMAKMKVGSVLINAARGGIVDEGALADALRRGHLMGAGLDVFETEPLPLESPLLGLDNIVLTPHMGGLDHESQVAMSSLAAECIAKLYQGQWPEGCVVNDELREGWKW</sequence>
<feature type="domain" description="D-isomer specific 2-hydroxyacid dehydrogenase NAD-binding" evidence="6">
    <location>
        <begin position="112"/>
        <end position="285"/>
    </location>
</feature>
<dbReference type="GO" id="GO:0051287">
    <property type="term" value="F:NAD binding"/>
    <property type="evidence" value="ECO:0007669"/>
    <property type="project" value="InterPro"/>
</dbReference>
<dbReference type="PANTHER" id="PTHR42789">
    <property type="entry name" value="D-ISOMER SPECIFIC 2-HYDROXYACID DEHYDROGENASE FAMILY PROTEIN (AFU_ORTHOLOGUE AFUA_6G10090)"/>
    <property type="match status" value="1"/>
</dbReference>
<evidence type="ECO:0000313" key="9">
    <source>
        <dbReference type="Proteomes" id="UP001152797"/>
    </source>
</evidence>
<evidence type="ECO:0000256" key="4">
    <source>
        <dbReference type="RuleBase" id="RU003719"/>
    </source>
</evidence>
<dbReference type="AlphaFoldDB" id="A0A9P1FFN9"/>
<keyword evidence="9" id="KW-1185">Reference proteome</keyword>
<dbReference type="InterPro" id="IPR050857">
    <property type="entry name" value="D-2-hydroxyacid_DH"/>
</dbReference>
<evidence type="ECO:0000256" key="1">
    <source>
        <dbReference type="ARBA" id="ARBA00005854"/>
    </source>
</evidence>
<dbReference type="EMBL" id="CAMXCT020000001">
    <property type="protein sequence ID" value="CAL1125502.1"/>
    <property type="molecule type" value="Genomic_DNA"/>
</dbReference>
<dbReference type="OrthoDB" id="298012at2759"/>
<dbReference type="EMBL" id="CAMXCT030000001">
    <property type="protein sequence ID" value="CAL4759439.1"/>
    <property type="molecule type" value="Genomic_DNA"/>
</dbReference>
<evidence type="ECO:0000313" key="8">
    <source>
        <dbReference type="EMBL" id="CAL4759439.1"/>
    </source>
</evidence>